<gene>
    <name evidence="2" type="ORF">ABV300_00955</name>
</gene>
<sequence>MKDEIYREVKRCLKGFMPAPAVSILSAVIGEVRRGSASAIMPLPSQPFEPAPPAACISALRPTKADSEPTAGRQPRGIAAGANT</sequence>
<reference evidence="2" key="1">
    <citation type="submission" date="2024-06" db="EMBL/GenBank/DDBJ databases">
        <title>A Novel Isolate, Dehalogenimonas sp. Strain 4OHTPN, Dechlorinates Aromatic 4 Hydroxy chlorothalonil by a Novel Reductive Dehalogenase.</title>
        <authorList>
            <person name="Liu G."/>
        </authorList>
    </citation>
    <scope>NUCLEOTIDE SEQUENCE</scope>
    <source>
        <strain evidence="2">4OHTPN</strain>
    </source>
</reference>
<dbReference type="EMBL" id="CP159307">
    <property type="protein sequence ID" value="XCH33472.1"/>
    <property type="molecule type" value="Genomic_DNA"/>
</dbReference>
<proteinExistence type="predicted"/>
<evidence type="ECO:0000313" key="2">
    <source>
        <dbReference type="EMBL" id="XCH33472.1"/>
    </source>
</evidence>
<evidence type="ECO:0000256" key="1">
    <source>
        <dbReference type="SAM" id="MobiDB-lite"/>
    </source>
</evidence>
<feature type="region of interest" description="Disordered" evidence="1">
    <location>
        <begin position="62"/>
        <end position="84"/>
    </location>
</feature>
<organism evidence="2">
    <name type="scientific">Dehalogenimonas sp. 4OHTPN</name>
    <dbReference type="NCBI Taxonomy" id="3166643"/>
    <lineage>
        <taxon>Bacteria</taxon>
        <taxon>Bacillati</taxon>
        <taxon>Chloroflexota</taxon>
        <taxon>Dehalococcoidia</taxon>
        <taxon>Dehalococcoidales</taxon>
        <taxon>Dehalococcoidaceae</taxon>
        <taxon>Dehalogenimonas</taxon>
    </lineage>
</organism>
<protein>
    <submittedName>
        <fullName evidence="2">Uncharacterized protein</fullName>
    </submittedName>
</protein>
<dbReference type="RefSeq" id="WP_353714706.1">
    <property type="nucleotide sequence ID" value="NZ_CP159307.1"/>
</dbReference>
<name>A0AAU8GCK8_9CHLR</name>
<accession>A0AAU8GCK8</accession>
<dbReference type="AlphaFoldDB" id="A0AAU8GCK8"/>